<evidence type="ECO:0000256" key="2">
    <source>
        <dbReference type="ARBA" id="ARBA00022606"/>
    </source>
</evidence>
<organism evidence="10">
    <name type="scientific">Cacopsylla melanoneura</name>
    <dbReference type="NCBI Taxonomy" id="428564"/>
    <lineage>
        <taxon>Eukaryota</taxon>
        <taxon>Metazoa</taxon>
        <taxon>Ecdysozoa</taxon>
        <taxon>Arthropoda</taxon>
        <taxon>Hexapoda</taxon>
        <taxon>Insecta</taxon>
        <taxon>Pterygota</taxon>
        <taxon>Neoptera</taxon>
        <taxon>Paraneoptera</taxon>
        <taxon>Hemiptera</taxon>
        <taxon>Sternorrhyncha</taxon>
        <taxon>Psylloidea</taxon>
        <taxon>Psyllidae</taxon>
        <taxon>Psyllinae</taxon>
        <taxon>Cacopsylla</taxon>
    </lineage>
</organism>
<evidence type="ECO:0000256" key="4">
    <source>
        <dbReference type="ARBA" id="ARBA00022725"/>
    </source>
</evidence>
<evidence type="ECO:0000256" key="9">
    <source>
        <dbReference type="SAM" id="SignalP"/>
    </source>
</evidence>
<keyword evidence="5" id="KW-1133">Transmembrane helix</keyword>
<evidence type="ECO:0000313" key="10">
    <source>
        <dbReference type="EMBL" id="CAG6747052.1"/>
    </source>
</evidence>
<dbReference type="AlphaFoldDB" id="A0A8D8ZJG0"/>
<dbReference type="EMBL" id="HBUF01512618">
    <property type="protein sequence ID" value="CAG6747052.1"/>
    <property type="molecule type" value="Transcribed_RNA"/>
</dbReference>
<keyword evidence="3" id="KW-0812">Transmembrane</keyword>
<dbReference type="GO" id="GO:0005549">
    <property type="term" value="F:odorant binding"/>
    <property type="evidence" value="ECO:0007669"/>
    <property type="project" value="InterPro"/>
</dbReference>
<dbReference type="GO" id="GO:0004984">
    <property type="term" value="F:olfactory receptor activity"/>
    <property type="evidence" value="ECO:0007669"/>
    <property type="project" value="InterPro"/>
</dbReference>
<sequence length="120" mass="14268">MNMIIIILCLFQLVGSSANLSPQRYFKFCIELVAVLAAFFVYCDSSERADMFHDMMRQALTESSWERCSRRAIRDLIMVIRRVQRPNHCRFNNGMFVLSRLMFLKVIKMAYTYVNFFKNK</sequence>
<comment type="subcellular location">
    <subcellularLocation>
        <location evidence="1">Membrane</location>
        <topology evidence="1">Multi-pass membrane protein</topology>
    </subcellularLocation>
</comment>
<keyword evidence="8" id="KW-0807">Transducer</keyword>
<feature type="chain" id="PRO_5034557131" evidence="9">
    <location>
        <begin position="19"/>
        <end position="120"/>
    </location>
</feature>
<dbReference type="InterPro" id="IPR004117">
    <property type="entry name" value="7tm6_olfct_rcpt"/>
</dbReference>
<keyword evidence="9" id="KW-0732">Signal</keyword>
<accession>A0A8D8ZJG0</accession>
<protein>
    <submittedName>
        <fullName evidence="10">Uncharacterized protein</fullName>
    </submittedName>
</protein>
<dbReference type="Pfam" id="PF02949">
    <property type="entry name" value="7tm_6"/>
    <property type="match status" value="1"/>
</dbReference>
<evidence type="ECO:0000256" key="6">
    <source>
        <dbReference type="ARBA" id="ARBA00023136"/>
    </source>
</evidence>
<evidence type="ECO:0000256" key="5">
    <source>
        <dbReference type="ARBA" id="ARBA00022989"/>
    </source>
</evidence>
<proteinExistence type="predicted"/>
<keyword evidence="2" id="KW-0716">Sensory transduction</keyword>
<dbReference type="GO" id="GO:0016020">
    <property type="term" value="C:membrane"/>
    <property type="evidence" value="ECO:0007669"/>
    <property type="project" value="UniProtKB-SubCell"/>
</dbReference>
<evidence type="ECO:0000256" key="7">
    <source>
        <dbReference type="ARBA" id="ARBA00023170"/>
    </source>
</evidence>
<feature type="signal peptide" evidence="9">
    <location>
        <begin position="1"/>
        <end position="18"/>
    </location>
</feature>
<keyword evidence="7" id="KW-0675">Receptor</keyword>
<dbReference type="GO" id="GO:0007165">
    <property type="term" value="P:signal transduction"/>
    <property type="evidence" value="ECO:0007669"/>
    <property type="project" value="UniProtKB-KW"/>
</dbReference>
<evidence type="ECO:0000256" key="1">
    <source>
        <dbReference type="ARBA" id="ARBA00004141"/>
    </source>
</evidence>
<evidence type="ECO:0000256" key="8">
    <source>
        <dbReference type="ARBA" id="ARBA00023224"/>
    </source>
</evidence>
<evidence type="ECO:0000256" key="3">
    <source>
        <dbReference type="ARBA" id="ARBA00022692"/>
    </source>
</evidence>
<keyword evidence="6" id="KW-0472">Membrane</keyword>
<name>A0A8D8ZJG0_9HEMI</name>
<keyword evidence="4" id="KW-0552">Olfaction</keyword>
<reference evidence="10" key="1">
    <citation type="submission" date="2021-05" db="EMBL/GenBank/DDBJ databases">
        <authorList>
            <person name="Alioto T."/>
            <person name="Alioto T."/>
            <person name="Gomez Garrido J."/>
        </authorList>
    </citation>
    <scope>NUCLEOTIDE SEQUENCE</scope>
</reference>